<dbReference type="OrthoDB" id="1658288at2759"/>
<dbReference type="RefSeq" id="XP_002844198.1">
    <property type="nucleotide sequence ID" value="XM_002844152.1"/>
</dbReference>
<dbReference type="Pfam" id="PF00264">
    <property type="entry name" value="Tyrosinase"/>
    <property type="match status" value="1"/>
</dbReference>
<keyword evidence="11" id="KW-0732">Signal</keyword>
<dbReference type="GeneID" id="9222437"/>
<evidence type="ECO:0000259" key="13">
    <source>
        <dbReference type="PROSITE" id="PS00498"/>
    </source>
</evidence>
<keyword evidence="7" id="KW-0503">Monooxygenase</keyword>
<dbReference type="InterPro" id="IPR002227">
    <property type="entry name" value="Tyrosinase_Cu-bd"/>
</dbReference>
<dbReference type="GO" id="GO:0004503">
    <property type="term" value="F:tyrosinase activity"/>
    <property type="evidence" value="ECO:0007669"/>
    <property type="project" value="UniProtKB-EC"/>
</dbReference>
<sequence>MAGSLWRGLTVLYFLLCTTLPTFATVLVKGVQEGVNQSTGQRPARQNLASWEFSGPAFDLYVQALRDFQNTDQKDIRSHYSIASVHGLPYGPWDGGMQSSRQQGYCLHDSTLFPLWHRPYLALHEVRRQQSNNEMIWTHAQKIAASYPQNVRAQYVTAAKTLRIPYWDWASNPEVPRSMTTSKININTPSGMQEIDNPLYQYKFDPSVQKGFPAADSFTSWSHSTRYPDGNGESQNDRATRAMRSNGASLRSSIYQLLSGESDYSTFSTQALPDRDGYNNVETVHGYVHSLVGGQGHMTYVPWSAYDPIFWLHHANVDRLIALWQAIYPDSYVQPIPNRGGSYITQPGTIEDGNSPLYPFHANENTYYTANTARYTRTFGYTYPEVEDWGVSKADLEKNVRRHVNELYNNPTSQPKKRTTVHRRALRSDGYTHANNKSQSNGISGTRLETLLDNTFDIVEAIGDSISQSLEMFDEWGVNNMKKQWVVKIKVNKAAVGKPFSIHFFMGDAPKDASTWCYASNLIGSYGAFVQGMGMSEPSMVSGEIPLSSALAALLSTSTILGLDDDIVVPVLSKFLTWKIQDQEGNVIPTEDIVDSNGGKGLEIRAARRDVKPLSKGDLDNFPEYGEWVMYDDITRGKVGGY</sequence>
<reference evidence="15" key="1">
    <citation type="journal article" date="2012" name="MBio">
        <title>Comparative genome analysis of Trichophyton rubrum and related dermatophytes reveals candidate genes involved in infection.</title>
        <authorList>
            <person name="Martinez D.A."/>
            <person name="Oliver B.G."/>
            <person name="Graeser Y."/>
            <person name="Goldberg J.M."/>
            <person name="Li W."/>
            <person name="Martinez-Rossi N.M."/>
            <person name="Monod M."/>
            <person name="Shelest E."/>
            <person name="Barton R.C."/>
            <person name="Birch E."/>
            <person name="Brakhage A.A."/>
            <person name="Chen Z."/>
            <person name="Gurr S.J."/>
            <person name="Heiman D."/>
            <person name="Heitman J."/>
            <person name="Kosti I."/>
            <person name="Rossi A."/>
            <person name="Saif S."/>
            <person name="Samalova M."/>
            <person name="Saunders C.W."/>
            <person name="Shea T."/>
            <person name="Summerbell R.C."/>
            <person name="Xu J."/>
            <person name="Young S."/>
            <person name="Zeng Q."/>
            <person name="Birren B.W."/>
            <person name="Cuomo C.A."/>
            <person name="White T.C."/>
        </authorList>
    </citation>
    <scope>NUCLEOTIDE SEQUENCE [LARGE SCALE GENOMIC DNA]</scope>
    <source>
        <strain evidence="15">ATCC MYA-4605 / CBS 113480</strain>
    </source>
</reference>
<dbReference type="Proteomes" id="UP000002035">
    <property type="component" value="Unassembled WGS sequence"/>
</dbReference>
<evidence type="ECO:0000256" key="4">
    <source>
        <dbReference type="ARBA" id="ARBA00022723"/>
    </source>
</evidence>
<dbReference type="GO" id="GO:0042438">
    <property type="term" value="P:melanin biosynthetic process"/>
    <property type="evidence" value="ECO:0007669"/>
    <property type="project" value="UniProtKB-KW"/>
</dbReference>
<evidence type="ECO:0000313" key="15">
    <source>
        <dbReference type="Proteomes" id="UP000002035"/>
    </source>
</evidence>
<dbReference type="AlphaFoldDB" id="C5FTV9"/>
<keyword evidence="4" id="KW-0479">Metal-binding</keyword>
<evidence type="ECO:0000259" key="12">
    <source>
        <dbReference type="PROSITE" id="PS00497"/>
    </source>
</evidence>
<feature type="domain" description="Tyrosinase copper-binding" evidence="12">
    <location>
        <begin position="108"/>
        <end position="125"/>
    </location>
</feature>
<evidence type="ECO:0000256" key="1">
    <source>
        <dbReference type="ARBA" id="ARBA00001973"/>
    </source>
</evidence>
<keyword evidence="5" id="KW-0560">Oxidoreductase</keyword>
<dbReference type="GO" id="GO:0046872">
    <property type="term" value="F:metal ion binding"/>
    <property type="evidence" value="ECO:0007669"/>
    <property type="project" value="UniProtKB-KW"/>
</dbReference>
<evidence type="ECO:0000256" key="10">
    <source>
        <dbReference type="ARBA" id="ARBA00048881"/>
    </source>
</evidence>
<name>C5FTV9_ARTOC</name>
<dbReference type="VEuPathDB" id="FungiDB:MCYG_06162"/>
<dbReference type="EMBL" id="DS995706">
    <property type="protein sequence ID" value="EEQ33343.1"/>
    <property type="molecule type" value="Genomic_DNA"/>
</dbReference>
<accession>C5FTV9</accession>
<proteinExistence type="inferred from homology"/>
<evidence type="ECO:0000256" key="6">
    <source>
        <dbReference type="ARBA" id="ARBA00023008"/>
    </source>
</evidence>
<comment type="catalytic activity">
    <reaction evidence="9">
        <text>2 L-dopa + O2 = 2 L-dopaquinone + 2 H2O</text>
        <dbReference type="Rhea" id="RHEA:34287"/>
        <dbReference type="ChEBI" id="CHEBI:15377"/>
        <dbReference type="ChEBI" id="CHEBI:15379"/>
        <dbReference type="ChEBI" id="CHEBI:57504"/>
        <dbReference type="ChEBI" id="CHEBI:57924"/>
        <dbReference type="EC" id="1.14.18.1"/>
    </reaction>
</comment>
<dbReference type="HOGENOM" id="CLU_013691_3_0_1"/>
<feature type="domain" description="Tyrosinase copper-binding" evidence="13">
    <location>
        <begin position="307"/>
        <end position="318"/>
    </location>
</feature>
<evidence type="ECO:0000256" key="7">
    <source>
        <dbReference type="ARBA" id="ARBA00023033"/>
    </source>
</evidence>
<evidence type="ECO:0000256" key="3">
    <source>
        <dbReference type="ARBA" id="ARBA00011906"/>
    </source>
</evidence>
<dbReference type="Gene3D" id="2.60.310.20">
    <property type="match status" value="1"/>
</dbReference>
<organism evidence="14 15">
    <name type="scientific">Arthroderma otae (strain ATCC MYA-4605 / CBS 113480)</name>
    <name type="common">Microsporum canis</name>
    <dbReference type="NCBI Taxonomy" id="554155"/>
    <lineage>
        <taxon>Eukaryota</taxon>
        <taxon>Fungi</taxon>
        <taxon>Dikarya</taxon>
        <taxon>Ascomycota</taxon>
        <taxon>Pezizomycotina</taxon>
        <taxon>Eurotiomycetes</taxon>
        <taxon>Eurotiomycetidae</taxon>
        <taxon>Onygenales</taxon>
        <taxon>Arthrodermataceae</taxon>
        <taxon>Microsporum</taxon>
    </lineage>
</organism>
<keyword evidence="15" id="KW-1185">Reference proteome</keyword>
<evidence type="ECO:0000256" key="11">
    <source>
        <dbReference type="SAM" id="SignalP"/>
    </source>
</evidence>
<keyword evidence="6" id="KW-0186">Copper</keyword>
<comment type="catalytic activity">
    <reaction evidence="10">
        <text>L-tyrosine + O2 = L-dopaquinone + H2O</text>
        <dbReference type="Rhea" id="RHEA:18117"/>
        <dbReference type="ChEBI" id="CHEBI:15377"/>
        <dbReference type="ChEBI" id="CHEBI:15379"/>
        <dbReference type="ChEBI" id="CHEBI:57924"/>
        <dbReference type="ChEBI" id="CHEBI:58315"/>
        <dbReference type="EC" id="1.14.18.1"/>
    </reaction>
</comment>
<evidence type="ECO:0000256" key="9">
    <source>
        <dbReference type="ARBA" id="ARBA00048233"/>
    </source>
</evidence>
<comment type="similarity">
    <text evidence="2">Belongs to the tyrosinase family.</text>
</comment>
<dbReference type="SUPFAM" id="SSF48056">
    <property type="entry name" value="Di-copper centre-containing domain"/>
    <property type="match status" value="1"/>
</dbReference>
<feature type="chain" id="PRO_5002950359" description="tyrosinase" evidence="11">
    <location>
        <begin position="25"/>
        <end position="642"/>
    </location>
</feature>
<evidence type="ECO:0000256" key="8">
    <source>
        <dbReference type="ARBA" id="ARBA00023101"/>
    </source>
</evidence>
<feature type="signal peptide" evidence="11">
    <location>
        <begin position="1"/>
        <end position="24"/>
    </location>
</feature>
<dbReference type="STRING" id="554155.C5FTV9"/>
<dbReference type="Pfam" id="PF18132">
    <property type="entry name" value="Tyrosinase_C"/>
    <property type="match status" value="1"/>
</dbReference>
<keyword evidence="8" id="KW-0470">Melanin biosynthesis</keyword>
<dbReference type="PANTHER" id="PTHR11474:SF76">
    <property type="entry name" value="SHKT DOMAIN-CONTAINING PROTEIN"/>
    <property type="match status" value="1"/>
</dbReference>
<dbReference type="OMA" id="NGYCTHV"/>
<protein>
    <recommendedName>
        <fullName evidence="3">tyrosinase</fullName>
        <ecNumber evidence="3">1.14.18.1</ecNumber>
    </recommendedName>
</protein>
<dbReference type="Gene3D" id="1.10.1280.10">
    <property type="entry name" value="Di-copper center containing domain from catechol oxidase"/>
    <property type="match status" value="1"/>
</dbReference>
<comment type="cofactor">
    <cofactor evidence="1">
        <name>Cu(2+)</name>
        <dbReference type="ChEBI" id="CHEBI:29036"/>
    </cofactor>
</comment>
<dbReference type="eggNOG" id="ENOG502R1BY">
    <property type="taxonomic scope" value="Eukaryota"/>
</dbReference>
<dbReference type="EC" id="1.14.18.1" evidence="3"/>
<dbReference type="PANTHER" id="PTHR11474">
    <property type="entry name" value="TYROSINASE FAMILY MEMBER"/>
    <property type="match status" value="1"/>
</dbReference>
<dbReference type="PROSITE" id="PS00497">
    <property type="entry name" value="TYROSINASE_1"/>
    <property type="match status" value="1"/>
</dbReference>
<evidence type="ECO:0000256" key="5">
    <source>
        <dbReference type="ARBA" id="ARBA00023002"/>
    </source>
</evidence>
<dbReference type="PRINTS" id="PR00092">
    <property type="entry name" value="TYROSINASE"/>
</dbReference>
<gene>
    <name evidence="14" type="ORF">MCYG_06162</name>
</gene>
<dbReference type="InterPro" id="IPR008922">
    <property type="entry name" value="Di-copper_centre_dom_sf"/>
</dbReference>
<dbReference type="InterPro" id="IPR050316">
    <property type="entry name" value="Tyrosinase/Hemocyanin"/>
</dbReference>
<evidence type="ECO:0000313" key="14">
    <source>
        <dbReference type="EMBL" id="EEQ33343.1"/>
    </source>
</evidence>
<dbReference type="PROSITE" id="PS00498">
    <property type="entry name" value="TYROSINASE_2"/>
    <property type="match status" value="1"/>
</dbReference>
<dbReference type="InterPro" id="IPR041640">
    <property type="entry name" value="Tyrosinase_C"/>
</dbReference>
<evidence type="ECO:0000256" key="2">
    <source>
        <dbReference type="ARBA" id="ARBA00009928"/>
    </source>
</evidence>